<accession>A0AAN6T5C4</accession>
<protein>
    <submittedName>
        <fullName evidence="1">Uncharacterized protein</fullName>
    </submittedName>
</protein>
<keyword evidence="2" id="KW-1185">Reference proteome</keyword>
<reference evidence="1" key="2">
    <citation type="submission" date="2023-05" db="EMBL/GenBank/DDBJ databases">
        <authorList>
            <consortium name="Lawrence Berkeley National Laboratory"/>
            <person name="Steindorff A."/>
            <person name="Hensen N."/>
            <person name="Bonometti L."/>
            <person name="Westerberg I."/>
            <person name="Brannstrom I.O."/>
            <person name="Guillou S."/>
            <person name="Cros-Aarteil S."/>
            <person name="Calhoun S."/>
            <person name="Haridas S."/>
            <person name="Kuo A."/>
            <person name="Mondo S."/>
            <person name="Pangilinan J."/>
            <person name="Riley R."/>
            <person name="Labutti K."/>
            <person name="Andreopoulos B."/>
            <person name="Lipzen A."/>
            <person name="Chen C."/>
            <person name="Yanf M."/>
            <person name="Daum C."/>
            <person name="Ng V."/>
            <person name="Clum A."/>
            <person name="Ohm R."/>
            <person name="Martin F."/>
            <person name="Silar P."/>
            <person name="Natvig D."/>
            <person name="Lalanne C."/>
            <person name="Gautier V."/>
            <person name="Ament-Velasquez S.L."/>
            <person name="Kruys A."/>
            <person name="Hutchinson M.I."/>
            <person name="Powell A.J."/>
            <person name="Barry K."/>
            <person name="Miller A.N."/>
            <person name="Grigoriev I.V."/>
            <person name="Debuchy R."/>
            <person name="Gladieux P."/>
            <person name="Thoren M.H."/>
            <person name="Johannesson H."/>
        </authorList>
    </citation>
    <scope>NUCLEOTIDE SEQUENCE</scope>
    <source>
        <strain evidence="1">CBS 757.83</strain>
    </source>
</reference>
<comment type="caution">
    <text evidence="1">The sequence shown here is derived from an EMBL/GenBank/DDBJ whole genome shotgun (WGS) entry which is preliminary data.</text>
</comment>
<evidence type="ECO:0000313" key="1">
    <source>
        <dbReference type="EMBL" id="KAK4104669.1"/>
    </source>
</evidence>
<organism evidence="1 2">
    <name type="scientific">Parathielavia hyrcaniae</name>
    <dbReference type="NCBI Taxonomy" id="113614"/>
    <lineage>
        <taxon>Eukaryota</taxon>
        <taxon>Fungi</taxon>
        <taxon>Dikarya</taxon>
        <taxon>Ascomycota</taxon>
        <taxon>Pezizomycotina</taxon>
        <taxon>Sordariomycetes</taxon>
        <taxon>Sordariomycetidae</taxon>
        <taxon>Sordariales</taxon>
        <taxon>Chaetomiaceae</taxon>
        <taxon>Parathielavia</taxon>
    </lineage>
</organism>
<reference evidence="1" key="1">
    <citation type="journal article" date="2023" name="Mol. Phylogenet. Evol.">
        <title>Genome-scale phylogeny and comparative genomics of the fungal order Sordariales.</title>
        <authorList>
            <person name="Hensen N."/>
            <person name="Bonometti L."/>
            <person name="Westerberg I."/>
            <person name="Brannstrom I.O."/>
            <person name="Guillou S."/>
            <person name="Cros-Aarteil S."/>
            <person name="Calhoun S."/>
            <person name="Haridas S."/>
            <person name="Kuo A."/>
            <person name="Mondo S."/>
            <person name="Pangilinan J."/>
            <person name="Riley R."/>
            <person name="LaButti K."/>
            <person name="Andreopoulos B."/>
            <person name="Lipzen A."/>
            <person name="Chen C."/>
            <person name="Yan M."/>
            <person name="Daum C."/>
            <person name="Ng V."/>
            <person name="Clum A."/>
            <person name="Steindorff A."/>
            <person name="Ohm R.A."/>
            <person name="Martin F."/>
            <person name="Silar P."/>
            <person name="Natvig D.O."/>
            <person name="Lalanne C."/>
            <person name="Gautier V."/>
            <person name="Ament-Velasquez S.L."/>
            <person name="Kruys A."/>
            <person name="Hutchinson M.I."/>
            <person name="Powell A.J."/>
            <person name="Barry K."/>
            <person name="Miller A.N."/>
            <person name="Grigoriev I.V."/>
            <person name="Debuchy R."/>
            <person name="Gladieux P."/>
            <person name="Hiltunen Thoren M."/>
            <person name="Johannesson H."/>
        </authorList>
    </citation>
    <scope>NUCLEOTIDE SEQUENCE</scope>
    <source>
        <strain evidence="1">CBS 757.83</strain>
    </source>
</reference>
<name>A0AAN6T5C4_9PEZI</name>
<dbReference type="Proteomes" id="UP001305647">
    <property type="component" value="Unassembled WGS sequence"/>
</dbReference>
<gene>
    <name evidence="1" type="ORF">N658DRAFT_185855</name>
</gene>
<dbReference type="EMBL" id="MU863626">
    <property type="protein sequence ID" value="KAK4104669.1"/>
    <property type="molecule type" value="Genomic_DNA"/>
</dbReference>
<evidence type="ECO:0000313" key="2">
    <source>
        <dbReference type="Proteomes" id="UP001305647"/>
    </source>
</evidence>
<sequence>MPHTARSRPAACLEMMLPWISTAHRDALQLRLMPLDFSQTTAIGLPGAGRSVAVVHARFDVDRAWMCCRCIPGHPKTAEVRTEPTGMRTGPGLRSKSSSRFIVSTRAAASLLSVLSQQMPHLEPFPSRPSPHCTVYRAFSGRPKHGCAPPSRSLVSSASSPCHPWLDQQRDGYIPEAPPLCLARGGTEVPSCPASNDLLAFGAAQPCIGAHGSSWILPFLRFPPGLRSHP</sequence>
<proteinExistence type="predicted"/>
<dbReference type="AlphaFoldDB" id="A0AAN6T5C4"/>